<organism evidence="2 3">
    <name type="scientific">Rickenella mellea</name>
    <dbReference type="NCBI Taxonomy" id="50990"/>
    <lineage>
        <taxon>Eukaryota</taxon>
        <taxon>Fungi</taxon>
        <taxon>Dikarya</taxon>
        <taxon>Basidiomycota</taxon>
        <taxon>Agaricomycotina</taxon>
        <taxon>Agaricomycetes</taxon>
        <taxon>Hymenochaetales</taxon>
        <taxon>Rickenellaceae</taxon>
        <taxon>Rickenella</taxon>
    </lineage>
</organism>
<feature type="chain" id="PRO_5020339442" description="Cell wall protein" evidence="1">
    <location>
        <begin position="21"/>
        <end position="451"/>
    </location>
</feature>
<feature type="signal peptide" evidence="1">
    <location>
        <begin position="1"/>
        <end position="20"/>
    </location>
</feature>
<keyword evidence="1" id="KW-0732">Signal</keyword>
<dbReference type="EMBL" id="ML170156">
    <property type="protein sequence ID" value="TDL30009.1"/>
    <property type="molecule type" value="Genomic_DNA"/>
</dbReference>
<accession>A0A4R5XFS0</accession>
<evidence type="ECO:0000313" key="3">
    <source>
        <dbReference type="Proteomes" id="UP000294933"/>
    </source>
</evidence>
<evidence type="ECO:0008006" key="4">
    <source>
        <dbReference type="Google" id="ProtNLM"/>
    </source>
</evidence>
<dbReference type="Proteomes" id="UP000294933">
    <property type="component" value="Unassembled WGS sequence"/>
</dbReference>
<sequence length="451" mass="45257">MHANTAILILALTAASPALSAPLSLGTLAKEAGKGLVTGAGLAGVVDGVESLLGSGSSTSSKRQLTADDAAALRKIKDSETIKIGLPNSRRELEDRAVSLGDLGKEIAKGLASGGALAGVVAGIDKLTGSSSTSSSSKRELTNDQLLALMFAGGDDGSVQKREPLSLGPIGKLILGTGASLATSSVVEDAINAVTGQSSKREIDARSLLSDIENALKNAGSIVGGIVKREPSSLDLTSILKNPLGVGPACLDIDGQTNTCNLSTVQARSLLSDIENALKNIVKREPLLPCSDFGTFGPGLGLGPACSESSTSTVLARGLLSKLLPAAEEGVDDILKKALAGGAAAGVGGAAVDAAAGSSSSKRELTDEQLLALMFAGGNDDVEKREPLSLGPIGKLILGAGSSIAASSVVEDAINAVTGQSSKREPVFRGIGSATTAANDERFRASINDLD</sequence>
<reference evidence="2 3" key="1">
    <citation type="submission" date="2018-06" db="EMBL/GenBank/DDBJ databases">
        <title>A transcriptomic atlas of mushroom development highlights an independent origin of complex multicellularity.</title>
        <authorList>
            <consortium name="DOE Joint Genome Institute"/>
            <person name="Krizsan K."/>
            <person name="Almasi E."/>
            <person name="Merenyi Z."/>
            <person name="Sahu N."/>
            <person name="Viragh M."/>
            <person name="Koszo T."/>
            <person name="Mondo S."/>
            <person name="Kiss B."/>
            <person name="Balint B."/>
            <person name="Kues U."/>
            <person name="Barry K."/>
            <person name="Hegedus J.C."/>
            <person name="Henrissat B."/>
            <person name="Johnson J."/>
            <person name="Lipzen A."/>
            <person name="Ohm R."/>
            <person name="Nagy I."/>
            <person name="Pangilinan J."/>
            <person name="Yan J."/>
            <person name="Xiong Y."/>
            <person name="Grigoriev I.V."/>
            <person name="Hibbett D.S."/>
            <person name="Nagy L.G."/>
        </authorList>
    </citation>
    <scope>NUCLEOTIDE SEQUENCE [LARGE SCALE GENOMIC DNA]</scope>
    <source>
        <strain evidence="2 3">SZMC22713</strain>
    </source>
</reference>
<dbReference type="AlphaFoldDB" id="A0A4R5XFS0"/>
<protein>
    <recommendedName>
        <fullName evidence="4">Cell wall protein</fullName>
    </recommendedName>
</protein>
<dbReference type="VEuPathDB" id="FungiDB:BD410DRAFT_834220"/>
<evidence type="ECO:0000256" key="1">
    <source>
        <dbReference type="SAM" id="SignalP"/>
    </source>
</evidence>
<gene>
    <name evidence="2" type="ORF">BD410DRAFT_834220</name>
</gene>
<proteinExistence type="predicted"/>
<evidence type="ECO:0000313" key="2">
    <source>
        <dbReference type="EMBL" id="TDL30009.1"/>
    </source>
</evidence>
<keyword evidence="3" id="KW-1185">Reference proteome</keyword>
<name>A0A4R5XFS0_9AGAM</name>